<comment type="caution">
    <text evidence="1">The sequence shown here is derived from an EMBL/GenBank/DDBJ whole genome shotgun (WGS) entry which is preliminary data.</text>
</comment>
<evidence type="ECO:0000313" key="2">
    <source>
        <dbReference type="Proteomes" id="UP001239111"/>
    </source>
</evidence>
<reference evidence="1" key="1">
    <citation type="submission" date="2023-04" db="EMBL/GenBank/DDBJ databases">
        <title>A chromosome-level genome assembly of the parasitoid wasp Eretmocerus hayati.</title>
        <authorList>
            <person name="Zhong Y."/>
            <person name="Liu S."/>
            <person name="Liu Y."/>
        </authorList>
    </citation>
    <scope>NUCLEOTIDE SEQUENCE</scope>
    <source>
        <strain evidence="1">ZJU_SS_LIU_2023</strain>
    </source>
</reference>
<evidence type="ECO:0000313" key="1">
    <source>
        <dbReference type="EMBL" id="KAJ8681401.1"/>
    </source>
</evidence>
<dbReference type="Proteomes" id="UP001239111">
    <property type="component" value="Chromosome 2"/>
</dbReference>
<keyword evidence="2" id="KW-1185">Reference proteome</keyword>
<name>A0ACC2PF10_9HYME</name>
<proteinExistence type="predicted"/>
<dbReference type="EMBL" id="CM056742">
    <property type="protein sequence ID" value="KAJ8681401.1"/>
    <property type="molecule type" value="Genomic_DNA"/>
</dbReference>
<sequence length="654" mass="75288">MFSKYFKSNSSLKESVPNQESSPETNHSDGRLSGLLYPRESETREVKSLDGFWDFVVPPPNDIYQGHTEHWYLENLSKMRNVMQMPVPSSYNDITTSKALRDHVGPVWYEKSFFIPSSWCNKRVFLRFGSVNYLAEVWLNGDFVMKHEIGHLPFESEITALAIYGGSNRVTVSVNNCLEKNSVPQGKVVNMESDGGSVKIQTFSFDFFNYSGIHRSVLIHTKPKVFIEDITIATKVEEKVGIINYDIELAGFEDLDLPICQVTILDHANESVTKNPGFGITGTIRLESPKLWWPRFMSENIGYLYIMEVTVSLPNTGKSDVYRLPIGIRSIDWTNTTLLINDKPIYFRGFGRHEDSVIRGRGFDPVTMARDYELLKWVGANSYRTSHYPYSDETLDLADRYGFLIIDECPSVDTDNYSSTLLKKHKRSLTELVRRDKNHASVIMWSVANEPKAQYRSASSYFKQVVQHTKSLDPTRPITIALAQSPDEDKVGQYLDVISFNRYNAWYSNPGRLDMITDKIISEAQKWYDKYKKPILIAEYGADTMPGLHELPEYIWSEEYQVQIMSKHFKAFDELSARGFFIGEFIWNFADFRTAQTYTRVGGNKKGVFTRDRQPKMVAHHVRKRYFALGAVHDKSELPDDLETYTSSYYLNKC</sequence>
<gene>
    <name evidence="1" type="ORF">QAD02_017188</name>
</gene>
<protein>
    <submittedName>
        <fullName evidence="1">Uncharacterized protein</fullName>
    </submittedName>
</protein>
<organism evidence="1 2">
    <name type="scientific">Eretmocerus hayati</name>
    <dbReference type="NCBI Taxonomy" id="131215"/>
    <lineage>
        <taxon>Eukaryota</taxon>
        <taxon>Metazoa</taxon>
        <taxon>Ecdysozoa</taxon>
        <taxon>Arthropoda</taxon>
        <taxon>Hexapoda</taxon>
        <taxon>Insecta</taxon>
        <taxon>Pterygota</taxon>
        <taxon>Neoptera</taxon>
        <taxon>Endopterygota</taxon>
        <taxon>Hymenoptera</taxon>
        <taxon>Apocrita</taxon>
        <taxon>Proctotrupomorpha</taxon>
        <taxon>Chalcidoidea</taxon>
        <taxon>Aphelinidae</taxon>
        <taxon>Aphelininae</taxon>
        <taxon>Eretmocerus</taxon>
    </lineage>
</organism>
<accession>A0ACC2PF10</accession>